<feature type="transmembrane region" description="Helical" evidence="1">
    <location>
        <begin position="251"/>
        <end position="272"/>
    </location>
</feature>
<reference evidence="2 3" key="1">
    <citation type="submission" date="2022-10" db="EMBL/GenBank/DDBJ databases">
        <title>The complete genomes of actinobacterial strains from the NBC collection.</title>
        <authorList>
            <person name="Joergensen T.S."/>
            <person name="Alvarez Arevalo M."/>
            <person name="Sterndorff E.B."/>
            <person name="Faurdal D."/>
            <person name="Vuksanovic O."/>
            <person name="Mourched A.-S."/>
            <person name="Charusanti P."/>
            <person name="Shaw S."/>
            <person name="Blin K."/>
            <person name="Weber T."/>
        </authorList>
    </citation>
    <scope>NUCLEOTIDE SEQUENCE [LARGE SCALE GENOMIC DNA]</scope>
    <source>
        <strain evidence="2 3">NBC_01413</strain>
    </source>
</reference>
<dbReference type="SUPFAM" id="SSF48452">
    <property type="entry name" value="TPR-like"/>
    <property type="match status" value="1"/>
</dbReference>
<dbReference type="Pfam" id="PF14559">
    <property type="entry name" value="TPR_19"/>
    <property type="match status" value="1"/>
</dbReference>
<keyword evidence="1" id="KW-0472">Membrane</keyword>
<organism evidence="2 3">
    <name type="scientific">Nocardia salmonicida</name>
    <dbReference type="NCBI Taxonomy" id="53431"/>
    <lineage>
        <taxon>Bacteria</taxon>
        <taxon>Bacillati</taxon>
        <taxon>Actinomycetota</taxon>
        <taxon>Actinomycetes</taxon>
        <taxon>Mycobacteriales</taxon>
        <taxon>Nocardiaceae</taxon>
        <taxon>Nocardia</taxon>
    </lineage>
</organism>
<sequence length="502" mass="54205">MPVQVALERARVAQEIGRIEEARRILGTALADAPDDPRVLVGLADIAYDLDEFDDTVRFAGQALHADPDFARAHQLVAMAYPMREEWDLALEHGHTAARLRPHDAGTLLLLAWLYSNGPRKDPDRARAAVVDAVALAPDDAFVHCSAAETYQRLVDLDGVRRHITAGLAIDPLHVDLLRMQARAEFEIGGFDGGREAAIATLRGLLADAPTDTAARRLLAEVHWRALLRLAAWVWAFAGCCAAVAMWAPPIVLRVVSPMMFAALPLAWYGVFRKVRKQLPPGYLRARVARRPRVLLALAAVAVSGLLVDLGAIATRSEFAGLVRLGCVLLVLGAFGAAFGHLLLFTAWMRRGLDDPDPDDGLDFTLTQIVVLGMFVVPLVVVAAFVRGWARQPAVFGALVAVLGVVLVTLLIEAGITVWLDRRAFRHTWGIGVLALCVLVLLAGAGLAVRRGGGEIVGGEVRGRESVVVPPTPTTTRRPLPTIPSRLLQTPVRPLPSSGEPR</sequence>
<keyword evidence="1" id="KW-0812">Transmembrane</keyword>
<feature type="transmembrane region" description="Helical" evidence="1">
    <location>
        <begin position="369"/>
        <end position="390"/>
    </location>
</feature>
<evidence type="ECO:0000313" key="3">
    <source>
        <dbReference type="Proteomes" id="UP001621418"/>
    </source>
</evidence>
<feature type="transmembrane region" description="Helical" evidence="1">
    <location>
        <begin position="226"/>
        <end position="245"/>
    </location>
</feature>
<feature type="transmembrane region" description="Helical" evidence="1">
    <location>
        <begin position="293"/>
        <end position="315"/>
    </location>
</feature>
<dbReference type="Proteomes" id="UP001621418">
    <property type="component" value="Chromosome"/>
</dbReference>
<dbReference type="EMBL" id="CP109527">
    <property type="protein sequence ID" value="WTY35330.1"/>
    <property type="molecule type" value="Genomic_DNA"/>
</dbReference>
<keyword evidence="3" id="KW-1185">Reference proteome</keyword>
<gene>
    <name evidence="2" type="ORF">OG308_29260</name>
</gene>
<dbReference type="Gene3D" id="1.25.40.10">
    <property type="entry name" value="Tetratricopeptide repeat domain"/>
    <property type="match status" value="1"/>
</dbReference>
<accession>A0ABZ1N5Y9</accession>
<proteinExistence type="predicted"/>
<evidence type="ECO:0000256" key="1">
    <source>
        <dbReference type="SAM" id="Phobius"/>
    </source>
</evidence>
<feature type="transmembrane region" description="Helical" evidence="1">
    <location>
        <begin position="396"/>
        <end position="420"/>
    </location>
</feature>
<feature type="transmembrane region" description="Helical" evidence="1">
    <location>
        <begin position="321"/>
        <end position="348"/>
    </location>
</feature>
<dbReference type="SMART" id="SM00028">
    <property type="entry name" value="TPR"/>
    <property type="match status" value="4"/>
</dbReference>
<feature type="transmembrane region" description="Helical" evidence="1">
    <location>
        <begin position="429"/>
        <end position="449"/>
    </location>
</feature>
<protein>
    <submittedName>
        <fullName evidence="2">Tetratricopeptide repeat protein</fullName>
    </submittedName>
</protein>
<evidence type="ECO:0000313" key="2">
    <source>
        <dbReference type="EMBL" id="WTY35330.1"/>
    </source>
</evidence>
<dbReference type="RefSeq" id="WP_405147636.1">
    <property type="nucleotide sequence ID" value="NZ_CP109527.1"/>
</dbReference>
<name>A0ABZ1N5Y9_9NOCA</name>
<keyword evidence="1" id="KW-1133">Transmembrane helix</keyword>
<dbReference type="InterPro" id="IPR011990">
    <property type="entry name" value="TPR-like_helical_dom_sf"/>
</dbReference>
<dbReference type="InterPro" id="IPR019734">
    <property type="entry name" value="TPR_rpt"/>
</dbReference>